<dbReference type="InterPro" id="IPR046346">
    <property type="entry name" value="Aminoacid_DH-like_N_sf"/>
</dbReference>
<gene>
    <name evidence="11 14" type="primary">folD</name>
    <name evidence="14" type="ORF">GCM10023189_59670</name>
</gene>
<keyword evidence="15" id="KW-1185">Reference proteome</keyword>
<dbReference type="Pfam" id="PF00763">
    <property type="entry name" value="THF_DHG_CYH"/>
    <property type="match status" value="1"/>
</dbReference>
<comment type="subunit">
    <text evidence="11">Homodimer.</text>
</comment>
<comment type="catalytic activity">
    <reaction evidence="11">
        <text>(6R)-5,10-methylene-5,6,7,8-tetrahydrofolate + NADP(+) = (6R)-5,10-methenyltetrahydrofolate + NADPH</text>
        <dbReference type="Rhea" id="RHEA:22812"/>
        <dbReference type="ChEBI" id="CHEBI:15636"/>
        <dbReference type="ChEBI" id="CHEBI:57455"/>
        <dbReference type="ChEBI" id="CHEBI:57783"/>
        <dbReference type="ChEBI" id="CHEBI:58349"/>
        <dbReference type="EC" id="1.5.1.5"/>
    </reaction>
</comment>
<evidence type="ECO:0000256" key="6">
    <source>
        <dbReference type="ARBA" id="ARBA00022857"/>
    </source>
</evidence>
<dbReference type="HAMAP" id="MF_01576">
    <property type="entry name" value="THF_DHG_CYH"/>
    <property type="match status" value="1"/>
</dbReference>
<evidence type="ECO:0000256" key="10">
    <source>
        <dbReference type="ARBA" id="ARBA00023268"/>
    </source>
</evidence>
<evidence type="ECO:0000256" key="8">
    <source>
        <dbReference type="ARBA" id="ARBA00023102"/>
    </source>
</evidence>
<dbReference type="InterPro" id="IPR036291">
    <property type="entry name" value="NAD(P)-bd_dom_sf"/>
</dbReference>
<keyword evidence="10 11" id="KW-0511">Multifunctional enzyme</keyword>
<proteinExistence type="inferred from homology"/>
<keyword evidence="7 11" id="KW-0560">Oxidoreductase</keyword>
<protein>
    <recommendedName>
        <fullName evidence="11">Bifunctional protein FolD</fullName>
    </recommendedName>
    <domain>
        <recommendedName>
            <fullName evidence="11">Methylenetetrahydrofolate dehydrogenase</fullName>
            <ecNumber evidence="11">1.5.1.5</ecNumber>
        </recommendedName>
    </domain>
    <domain>
        <recommendedName>
            <fullName evidence="11">Methenyltetrahydrofolate cyclohydrolase</fullName>
            <ecNumber evidence="11">3.5.4.9</ecNumber>
        </recommendedName>
    </domain>
</protein>
<dbReference type="InterPro" id="IPR020630">
    <property type="entry name" value="THF_DH/CycHdrlase_cat_dom"/>
</dbReference>
<comment type="similarity">
    <text evidence="11">Belongs to the tetrahydrofolate dehydrogenase/cyclohydrolase family.</text>
</comment>
<dbReference type="CDD" id="cd01080">
    <property type="entry name" value="NAD_bind_m-THF_DH_Cyclohyd"/>
    <property type="match status" value="1"/>
</dbReference>
<dbReference type="InterPro" id="IPR020867">
    <property type="entry name" value="THF_DH/CycHdrlase_CS"/>
</dbReference>
<dbReference type="PROSITE" id="PS00766">
    <property type="entry name" value="THF_DHG_CYH_1"/>
    <property type="match status" value="1"/>
</dbReference>
<evidence type="ECO:0000256" key="5">
    <source>
        <dbReference type="ARBA" id="ARBA00022801"/>
    </source>
</evidence>
<keyword evidence="3 11" id="KW-0028">Amino-acid biosynthesis</keyword>
<dbReference type="EC" id="1.5.1.5" evidence="11"/>
<evidence type="ECO:0000259" key="12">
    <source>
        <dbReference type="Pfam" id="PF00763"/>
    </source>
</evidence>
<comment type="caution">
    <text evidence="14">The sequence shown here is derived from an EMBL/GenBank/DDBJ whole genome shotgun (WGS) entry which is preliminary data.</text>
</comment>
<dbReference type="InterPro" id="IPR020631">
    <property type="entry name" value="THF_DH/CycHdrlase_NAD-bd_dom"/>
</dbReference>
<evidence type="ECO:0000256" key="9">
    <source>
        <dbReference type="ARBA" id="ARBA00023167"/>
    </source>
</evidence>
<dbReference type="Gene3D" id="3.40.50.10860">
    <property type="entry name" value="Leucine Dehydrogenase, chain A, domain 1"/>
    <property type="match status" value="1"/>
</dbReference>
<evidence type="ECO:0000256" key="7">
    <source>
        <dbReference type="ARBA" id="ARBA00023002"/>
    </source>
</evidence>
<evidence type="ECO:0000313" key="14">
    <source>
        <dbReference type="EMBL" id="GAA4470638.1"/>
    </source>
</evidence>
<sequence length="295" mass="31854">MQLLDGKYLSQQIKQEIAAQVADIRSQGGKIPHLVAILVGNNGASETYVASKMKNCEEVGMKSSLFRFDTSVTETELLDKVRAINNDPDIDGLIVQLPLPDHISADKVMETIHPAKDVDGFHPINIGRMAKGLPAYISATPQGVLEMLSRYNIETAGKHCVVVGRSQIVGLPMSILMQRNTYPGNCTVTLTHSRTKNLAEICRSADILVAALGRPEFITGDMVKEGAVVIDVGLERVPDATKKSGFALKGDVKFDEVSPKAGFITPVPGGVGLMTICSLMQNTLKAAREEIYPKP</sequence>
<dbReference type="Gene3D" id="3.40.50.720">
    <property type="entry name" value="NAD(P)-binding Rossmann-like Domain"/>
    <property type="match status" value="1"/>
</dbReference>
<dbReference type="PANTHER" id="PTHR48099">
    <property type="entry name" value="C-1-TETRAHYDROFOLATE SYNTHASE, CYTOPLASMIC-RELATED"/>
    <property type="match status" value="1"/>
</dbReference>
<evidence type="ECO:0000259" key="13">
    <source>
        <dbReference type="Pfam" id="PF02882"/>
    </source>
</evidence>
<comment type="function">
    <text evidence="11">Catalyzes the oxidation of 5,10-methylenetetrahydrofolate to 5,10-methenyltetrahydrofolate and then the hydrolysis of 5,10-methenyltetrahydrofolate to 10-formyltetrahydrofolate.</text>
</comment>
<feature type="binding site" evidence="11">
    <location>
        <begin position="164"/>
        <end position="166"/>
    </location>
    <ligand>
        <name>NADP(+)</name>
        <dbReference type="ChEBI" id="CHEBI:58349"/>
    </ligand>
</feature>
<dbReference type="EC" id="3.5.4.9" evidence="11"/>
<feature type="domain" description="Tetrahydrofolate dehydrogenase/cyclohydrolase catalytic" evidence="12">
    <location>
        <begin position="4"/>
        <end position="119"/>
    </location>
</feature>
<keyword evidence="6 11" id="KW-0521">NADP</keyword>
<keyword evidence="5 11" id="KW-0378">Hydrolase</keyword>
<dbReference type="RefSeq" id="WP_345250158.1">
    <property type="nucleotide sequence ID" value="NZ_BAABHD010000084.1"/>
</dbReference>
<keyword evidence="4 11" id="KW-0658">Purine biosynthesis</keyword>
<comment type="caution">
    <text evidence="11">Lacks conserved residue(s) required for the propagation of feature annotation.</text>
</comment>
<dbReference type="SUPFAM" id="SSF53223">
    <property type="entry name" value="Aminoacid dehydrogenase-like, N-terminal domain"/>
    <property type="match status" value="1"/>
</dbReference>
<keyword evidence="2 11" id="KW-0554">One-carbon metabolism</keyword>
<organism evidence="14 15">
    <name type="scientific">Nibrella saemangeumensis</name>
    <dbReference type="NCBI Taxonomy" id="1084526"/>
    <lineage>
        <taxon>Bacteria</taxon>
        <taxon>Pseudomonadati</taxon>
        <taxon>Bacteroidota</taxon>
        <taxon>Cytophagia</taxon>
        <taxon>Cytophagales</taxon>
        <taxon>Spirosomataceae</taxon>
        <taxon>Nibrella</taxon>
    </lineage>
</organism>
<evidence type="ECO:0000313" key="15">
    <source>
        <dbReference type="Proteomes" id="UP001501175"/>
    </source>
</evidence>
<evidence type="ECO:0000256" key="3">
    <source>
        <dbReference type="ARBA" id="ARBA00022605"/>
    </source>
</evidence>
<dbReference type="PANTHER" id="PTHR48099:SF5">
    <property type="entry name" value="C-1-TETRAHYDROFOLATE SYNTHASE, CYTOPLASMIC"/>
    <property type="match status" value="1"/>
</dbReference>
<evidence type="ECO:0000256" key="11">
    <source>
        <dbReference type="HAMAP-Rule" id="MF_01576"/>
    </source>
</evidence>
<accession>A0ABP8NSF2</accession>
<reference evidence="15" key="1">
    <citation type="journal article" date="2019" name="Int. J. Syst. Evol. Microbiol.">
        <title>The Global Catalogue of Microorganisms (GCM) 10K type strain sequencing project: providing services to taxonomists for standard genome sequencing and annotation.</title>
        <authorList>
            <consortium name="The Broad Institute Genomics Platform"/>
            <consortium name="The Broad Institute Genome Sequencing Center for Infectious Disease"/>
            <person name="Wu L."/>
            <person name="Ma J."/>
        </authorList>
    </citation>
    <scope>NUCLEOTIDE SEQUENCE [LARGE SCALE GENOMIC DNA]</scope>
    <source>
        <strain evidence="15">JCM 17927</strain>
    </source>
</reference>
<dbReference type="EMBL" id="BAABHD010000084">
    <property type="protein sequence ID" value="GAA4470638.1"/>
    <property type="molecule type" value="Genomic_DNA"/>
</dbReference>
<evidence type="ECO:0000256" key="4">
    <source>
        <dbReference type="ARBA" id="ARBA00022755"/>
    </source>
</evidence>
<dbReference type="Pfam" id="PF02882">
    <property type="entry name" value="THF_DHG_CYH_C"/>
    <property type="match status" value="1"/>
</dbReference>
<evidence type="ECO:0000256" key="1">
    <source>
        <dbReference type="ARBA" id="ARBA00004777"/>
    </source>
</evidence>
<dbReference type="InterPro" id="IPR000672">
    <property type="entry name" value="THF_DH/CycHdrlase"/>
</dbReference>
<name>A0ABP8NSF2_9BACT</name>
<dbReference type="PRINTS" id="PR00085">
    <property type="entry name" value="THFDHDRGNASE"/>
</dbReference>
<comment type="pathway">
    <text evidence="1 11">One-carbon metabolism; tetrahydrofolate interconversion.</text>
</comment>
<keyword evidence="9 11" id="KW-0486">Methionine biosynthesis</keyword>
<dbReference type="Proteomes" id="UP001501175">
    <property type="component" value="Unassembled WGS sequence"/>
</dbReference>
<evidence type="ECO:0000256" key="2">
    <source>
        <dbReference type="ARBA" id="ARBA00022563"/>
    </source>
</evidence>
<feature type="domain" description="Tetrahydrofolate dehydrogenase/cyclohydrolase NAD(P)-binding" evidence="13">
    <location>
        <begin position="138"/>
        <end position="289"/>
    </location>
</feature>
<dbReference type="SUPFAM" id="SSF51735">
    <property type="entry name" value="NAD(P)-binding Rossmann-fold domains"/>
    <property type="match status" value="1"/>
</dbReference>
<keyword evidence="8 11" id="KW-0368">Histidine biosynthesis</keyword>
<comment type="catalytic activity">
    <reaction evidence="11">
        <text>(6R)-5,10-methenyltetrahydrofolate + H2O = (6R)-10-formyltetrahydrofolate + H(+)</text>
        <dbReference type="Rhea" id="RHEA:23700"/>
        <dbReference type="ChEBI" id="CHEBI:15377"/>
        <dbReference type="ChEBI" id="CHEBI:15378"/>
        <dbReference type="ChEBI" id="CHEBI:57455"/>
        <dbReference type="ChEBI" id="CHEBI:195366"/>
        <dbReference type="EC" id="3.5.4.9"/>
    </reaction>
</comment>